<evidence type="ECO:0000313" key="1">
    <source>
        <dbReference type="EMBL" id="HIY78095.1"/>
    </source>
</evidence>
<evidence type="ECO:0000313" key="2">
    <source>
        <dbReference type="Proteomes" id="UP000824135"/>
    </source>
</evidence>
<sequence length="257" mass="30316">MLNLEIRVKADEINYNEEKFFSDDQELVEDYLCSLYRNGQIYSDYNLINTEQHKYQAFVNVPNPESLSEKYNNEYVNRSYKHIVVQIKEIGKNILYYPNCNCEDVPYYILFCTSETGTSSPVICGKCGNEVPLYKVPYLFSEEEHFTLINYQKTYAGVHELYMQSLSDRFTKNQLLNPDSSLNKMAFEIREELENKIKKPVYLSLSRVFFDHKNDCKKIDSDKCPKCGKTLVVCDYQFNFVKMFKCDECRLITDKLN</sequence>
<comment type="caution">
    <text evidence="1">The sequence shown here is derived from an EMBL/GenBank/DDBJ whole genome shotgun (WGS) entry which is preliminary data.</text>
</comment>
<organism evidence="1 2">
    <name type="scientific">Candidatus Borkfalkia excrementavium</name>
    <dbReference type="NCBI Taxonomy" id="2838505"/>
    <lineage>
        <taxon>Bacteria</taxon>
        <taxon>Bacillati</taxon>
        <taxon>Bacillota</taxon>
        <taxon>Clostridia</taxon>
        <taxon>Christensenellales</taxon>
        <taxon>Christensenellaceae</taxon>
        <taxon>Candidatus Borkfalkia</taxon>
    </lineage>
</organism>
<dbReference type="InterPro" id="IPR016908">
    <property type="entry name" value="UCP029037"/>
</dbReference>
<dbReference type="AlphaFoldDB" id="A0A9D1Z755"/>
<reference evidence="1" key="2">
    <citation type="submission" date="2021-04" db="EMBL/GenBank/DDBJ databases">
        <authorList>
            <person name="Gilroy R."/>
        </authorList>
    </citation>
    <scope>NUCLEOTIDE SEQUENCE</scope>
    <source>
        <strain evidence="1">CHK199-9574</strain>
    </source>
</reference>
<proteinExistence type="predicted"/>
<dbReference type="Proteomes" id="UP000824135">
    <property type="component" value="Unassembled WGS sequence"/>
</dbReference>
<reference evidence="1" key="1">
    <citation type="journal article" date="2021" name="PeerJ">
        <title>Extensive microbial diversity within the chicken gut microbiome revealed by metagenomics and culture.</title>
        <authorList>
            <person name="Gilroy R."/>
            <person name="Ravi A."/>
            <person name="Getino M."/>
            <person name="Pursley I."/>
            <person name="Horton D.L."/>
            <person name="Alikhan N.F."/>
            <person name="Baker D."/>
            <person name="Gharbi K."/>
            <person name="Hall N."/>
            <person name="Watson M."/>
            <person name="Adriaenssens E.M."/>
            <person name="Foster-Nyarko E."/>
            <person name="Jarju S."/>
            <person name="Secka A."/>
            <person name="Antonio M."/>
            <person name="Oren A."/>
            <person name="Chaudhuri R.R."/>
            <person name="La Ragione R."/>
            <person name="Hildebrand F."/>
            <person name="Pallen M.J."/>
        </authorList>
    </citation>
    <scope>NUCLEOTIDE SEQUENCE</scope>
    <source>
        <strain evidence="1">CHK199-9574</strain>
    </source>
</reference>
<dbReference type="EMBL" id="DXCO01000028">
    <property type="protein sequence ID" value="HIY78095.1"/>
    <property type="molecule type" value="Genomic_DNA"/>
</dbReference>
<dbReference type="Pfam" id="PF10071">
    <property type="entry name" value="DUF2310"/>
    <property type="match status" value="1"/>
</dbReference>
<accession>A0A9D1Z755</accession>
<name>A0A9D1Z755_9FIRM</name>
<protein>
    <submittedName>
        <fullName evidence="1">Zn-ribbon-containing protein</fullName>
    </submittedName>
</protein>
<gene>
    <name evidence="1" type="ORF">H9728_03535</name>
</gene>